<dbReference type="EMBL" id="ACJX03000001">
    <property type="protein sequence ID" value="KRT34351.1"/>
    <property type="molecule type" value="Genomic_DNA"/>
</dbReference>
<name>A0A0T5X7L9_9BACT</name>
<dbReference type="PANTHER" id="PTHR37292">
    <property type="entry name" value="VNG6097C"/>
    <property type="match status" value="1"/>
</dbReference>
<sequence length="639" mass="72207">MKISTILDNIDLGSIALPEFQRGYVWNRNQVRKFMQSLYRRYPVGSLLVWLTPADTAAYRGSDGLSPGIVKLLLDGQQRVTTLYGIIRGKPPAFFEGNAQVFLDLYFNLEEEIFEFYMPIKMQGNPLWVNVTEIMQKGIISFLERISGASDLLDDKMKTYIGRLNAVENIKEIDLHVEEVTGEDKTIEIVVDIFNMVNSGGTKLSKGDLALAKICTLWPEARKTMRDYLAQWNKAGFNFSLEWLLRNANAILTGEAFFDALENVSAADFQKGLAEARNNSNYLLNMISGRLGLDHDRVLGGRYAFPVMARYLSLHGGKISDARERDRLLYWYVHSFLWGRFAGATESTLSKDLKVLEPIDGALDRLIEQLRLSRGDLTVRPENFAGWSLGARFYPMVYLLTRVYNALDWGSGVPLSANLLGKLNALQIHHIFPKSLLYDYGYSKAEVNAIANYCFLTQDTNLKISNTKPEIYLPEVEKRFPGALASQWVPADPQLWKMENYTAFLAERRKLLAEAANRFLDELLTGSAAIPAMIDYSQALAVSERTQLISGDTQELIDWIKENHLPDPEIYYEIADAHGEVLTIADLAWPDGVQKGYSEPVALLLEEDKKQADILSQAGYHVYLSIKSLKKYLNQIIGT</sequence>
<dbReference type="Pfam" id="PF03235">
    <property type="entry name" value="GmrSD_N"/>
    <property type="match status" value="1"/>
</dbReference>
<keyword evidence="3" id="KW-1185">Reference proteome</keyword>
<comment type="caution">
    <text evidence="2">The sequence shown here is derived from an EMBL/GenBank/DDBJ whole genome shotgun (WGS) entry which is preliminary data.</text>
</comment>
<dbReference type="InterPro" id="IPR004919">
    <property type="entry name" value="GmrSD_N"/>
</dbReference>
<feature type="domain" description="GmrSD restriction endonucleases N-terminal" evidence="1">
    <location>
        <begin position="3"/>
        <end position="214"/>
    </location>
</feature>
<accession>A0A0T5X7L9</accession>
<proteinExistence type="predicted"/>
<organism evidence="2 3">
    <name type="scientific">Acetomicrobium hydrogeniformans ATCC BAA-1850</name>
    <dbReference type="NCBI Taxonomy" id="592015"/>
    <lineage>
        <taxon>Bacteria</taxon>
        <taxon>Thermotogati</taxon>
        <taxon>Synergistota</taxon>
        <taxon>Synergistia</taxon>
        <taxon>Synergistales</taxon>
        <taxon>Acetomicrobiaceae</taxon>
        <taxon>Acetomicrobium</taxon>
    </lineage>
</organism>
<dbReference type="RefSeq" id="WP_009200774.1">
    <property type="nucleotide sequence ID" value="NZ_ACJX03000001.1"/>
</dbReference>
<dbReference type="PANTHER" id="PTHR37292:SF2">
    <property type="entry name" value="DUF262 DOMAIN-CONTAINING PROTEIN"/>
    <property type="match status" value="1"/>
</dbReference>
<evidence type="ECO:0000313" key="3">
    <source>
        <dbReference type="Proteomes" id="UP000005273"/>
    </source>
</evidence>
<gene>
    <name evidence="2" type="ORF">HMPREF1705_03796</name>
</gene>
<protein>
    <recommendedName>
        <fullName evidence="1">GmrSD restriction endonucleases N-terminal domain-containing protein</fullName>
    </recommendedName>
</protein>
<dbReference type="eggNOG" id="COG3472">
    <property type="taxonomic scope" value="Bacteria"/>
</dbReference>
<dbReference type="OrthoDB" id="9798761at2"/>
<dbReference type="STRING" id="592015.HMPREF1705_03796"/>
<reference evidence="3" key="1">
    <citation type="submission" date="2012-09" db="EMBL/GenBank/DDBJ databases">
        <authorList>
            <person name="Weinstock G."/>
            <person name="Sodergren E."/>
            <person name="Clifton S."/>
            <person name="Fulton L."/>
            <person name="Fulton B."/>
            <person name="Courtney L."/>
            <person name="Fronick C."/>
            <person name="Harrison M."/>
            <person name="Strong C."/>
            <person name="Farmer C."/>
            <person name="Delehaunty K."/>
            <person name="Markovic C."/>
            <person name="Hall O."/>
            <person name="Minx P."/>
            <person name="Tomlinson C."/>
            <person name="Mitreva M."/>
            <person name="Nelson J."/>
            <person name="Hou S."/>
            <person name="Wollam A."/>
            <person name="Pepin K.H."/>
            <person name="Johnson M."/>
            <person name="Bhonagiri V."/>
            <person name="Nash W.E."/>
            <person name="Suruliraj S."/>
            <person name="Warren W."/>
            <person name="Chinwalla A."/>
            <person name="Mardis E.R."/>
            <person name="Wilson R.K."/>
        </authorList>
    </citation>
    <scope>NUCLEOTIDE SEQUENCE [LARGE SCALE GENOMIC DNA]</scope>
    <source>
        <strain evidence="3">OS1</strain>
    </source>
</reference>
<evidence type="ECO:0000259" key="1">
    <source>
        <dbReference type="Pfam" id="PF03235"/>
    </source>
</evidence>
<evidence type="ECO:0000313" key="2">
    <source>
        <dbReference type="EMBL" id="KRT34351.1"/>
    </source>
</evidence>
<dbReference type="eggNOG" id="COG1479">
    <property type="taxonomic scope" value="Bacteria"/>
</dbReference>
<dbReference type="Proteomes" id="UP000005273">
    <property type="component" value="Unassembled WGS sequence"/>
</dbReference>
<dbReference type="AlphaFoldDB" id="A0A0T5X7L9"/>